<keyword evidence="4" id="KW-1185">Reference proteome</keyword>
<dbReference type="InterPro" id="IPR011010">
    <property type="entry name" value="DNA_brk_join_enz"/>
</dbReference>
<dbReference type="InterPro" id="IPR050090">
    <property type="entry name" value="Tyrosine_recombinase_XerCD"/>
</dbReference>
<dbReference type="SUPFAM" id="SSF56349">
    <property type="entry name" value="DNA breaking-rejoining enzymes"/>
    <property type="match status" value="1"/>
</dbReference>
<dbReference type="RefSeq" id="WP_379574998.1">
    <property type="nucleotide sequence ID" value="NZ_JBHUFV010000036.1"/>
</dbReference>
<dbReference type="PROSITE" id="PS51898">
    <property type="entry name" value="TYR_RECOMBINASE"/>
    <property type="match status" value="1"/>
</dbReference>
<dbReference type="Proteomes" id="UP001597368">
    <property type="component" value="Unassembled WGS sequence"/>
</dbReference>
<sequence>MDKLRAGERWEDHDLVFATRHGSPIERTEDWKTWKVILRQAGVRDVRVHDARHTAATLLIEQGVNIRVVQEVLGHTWVTTTERYTHVSTPLMRDAGERLASALWD</sequence>
<dbReference type="InterPro" id="IPR002104">
    <property type="entry name" value="Integrase_catalytic"/>
</dbReference>
<evidence type="ECO:0000313" key="3">
    <source>
        <dbReference type="EMBL" id="MFD1934892.1"/>
    </source>
</evidence>
<gene>
    <name evidence="3" type="ORF">ACFSKW_25800</name>
</gene>
<evidence type="ECO:0000259" key="2">
    <source>
        <dbReference type="PROSITE" id="PS51898"/>
    </source>
</evidence>
<evidence type="ECO:0000313" key="4">
    <source>
        <dbReference type="Proteomes" id="UP001597368"/>
    </source>
</evidence>
<dbReference type="Gene3D" id="1.10.443.10">
    <property type="entry name" value="Intergrase catalytic core"/>
    <property type="match status" value="1"/>
</dbReference>
<protein>
    <submittedName>
        <fullName evidence="3">Tyrosine-type recombinase/integrase</fullName>
    </submittedName>
</protein>
<comment type="caution">
    <text evidence="3">The sequence shown here is derived from an EMBL/GenBank/DDBJ whole genome shotgun (WGS) entry which is preliminary data.</text>
</comment>
<dbReference type="InterPro" id="IPR013762">
    <property type="entry name" value="Integrase-like_cat_sf"/>
</dbReference>
<dbReference type="PANTHER" id="PTHR30349:SF64">
    <property type="entry name" value="PROPHAGE INTEGRASE INTD-RELATED"/>
    <property type="match status" value="1"/>
</dbReference>
<name>A0ABW4SZ32_9ACTN</name>
<accession>A0ABW4SZ32</accession>
<reference evidence="4" key="1">
    <citation type="journal article" date="2019" name="Int. J. Syst. Evol. Microbiol.">
        <title>The Global Catalogue of Microorganisms (GCM) 10K type strain sequencing project: providing services to taxonomists for standard genome sequencing and annotation.</title>
        <authorList>
            <consortium name="The Broad Institute Genomics Platform"/>
            <consortium name="The Broad Institute Genome Sequencing Center for Infectious Disease"/>
            <person name="Wu L."/>
            <person name="Ma J."/>
        </authorList>
    </citation>
    <scope>NUCLEOTIDE SEQUENCE [LARGE SCALE GENOMIC DNA]</scope>
    <source>
        <strain evidence="4">ICMP 6774ER</strain>
    </source>
</reference>
<keyword evidence="1" id="KW-0233">DNA recombination</keyword>
<feature type="domain" description="Tyr recombinase" evidence="2">
    <location>
        <begin position="1"/>
        <end position="97"/>
    </location>
</feature>
<proteinExistence type="predicted"/>
<dbReference type="PANTHER" id="PTHR30349">
    <property type="entry name" value="PHAGE INTEGRASE-RELATED"/>
    <property type="match status" value="1"/>
</dbReference>
<dbReference type="EMBL" id="JBHUFV010000036">
    <property type="protein sequence ID" value="MFD1934892.1"/>
    <property type="molecule type" value="Genomic_DNA"/>
</dbReference>
<organism evidence="3 4">
    <name type="scientific">Nonomuraea mangrovi</name>
    <dbReference type="NCBI Taxonomy" id="2316207"/>
    <lineage>
        <taxon>Bacteria</taxon>
        <taxon>Bacillati</taxon>
        <taxon>Actinomycetota</taxon>
        <taxon>Actinomycetes</taxon>
        <taxon>Streptosporangiales</taxon>
        <taxon>Streptosporangiaceae</taxon>
        <taxon>Nonomuraea</taxon>
    </lineage>
</organism>
<dbReference type="Pfam" id="PF00589">
    <property type="entry name" value="Phage_integrase"/>
    <property type="match status" value="1"/>
</dbReference>
<evidence type="ECO:0000256" key="1">
    <source>
        <dbReference type="ARBA" id="ARBA00023172"/>
    </source>
</evidence>